<name>A0ACC2QRB0_9NEOP</name>
<accession>A0ACC2QRB0</accession>
<dbReference type="Proteomes" id="UP001231649">
    <property type="component" value="Chromosome 14"/>
</dbReference>
<comment type="caution">
    <text evidence="1">The sequence shown here is derived from an EMBL/GenBank/DDBJ whole genome shotgun (WGS) entry which is preliminary data.</text>
</comment>
<gene>
    <name evidence="1" type="ORF">PYW08_003093</name>
</gene>
<evidence type="ECO:0000313" key="1">
    <source>
        <dbReference type="EMBL" id="KAJ8723181.1"/>
    </source>
</evidence>
<sequence>MMAVVRRVAAILVLVALFDFDLTVGCDVDDVAVYKVSLQMLWSEERFPKDYPMNRPKAQWSQVFGQSHSSNYSLYHIGSVAKPSVRAFSQYGKIDDLVKEGDDNQQVYDQFSAPALGAGTGDTENMVFVDGGHSLVSLMSRMIPSPDWIIGVDGVNLCVDSSWVDQITLDLEPLDVGASSGLTFTAPRWETVPPEPVTRHKPRVPDHPAAGFYYPQLRELPAIAKVQLTKVREYSTKELNDLARKELMAILKAKNEYKGLPQKTIVDNDDDDDEEDSDSNEDSQEHNAMTTRNYVDKLKDLEEDPVGTPKPNAPENYVEVITKPPTTTTTEAEFEGELKNMDDVVLAVAHGRKFGLHKHLPRHFRSRLHHAVNKIQPNDCLVSEWSAWSPCSVTCGFGEKLRYRSVVREKKDGGRDCPALTDRKHCGNVNSCAHIDYFEW</sequence>
<organism evidence="1 2">
    <name type="scientific">Mythimna loreyi</name>
    <dbReference type="NCBI Taxonomy" id="667449"/>
    <lineage>
        <taxon>Eukaryota</taxon>
        <taxon>Metazoa</taxon>
        <taxon>Ecdysozoa</taxon>
        <taxon>Arthropoda</taxon>
        <taxon>Hexapoda</taxon>
        <taxon>Insecta</taxon>
        <taxon>Pterygota</taxon>
        <taxon>Neoptera</taxon>
        <taxon>Endopterygota</taxon>
        <taxon>Lepidoptera</taxon>
        <taxon>Glossata</taxon>
        <taxon>Ditrysia</taxon>
        <taxon>Noctuoidea</taxon>
        <taxon>Noctuidae</taxon>
        <taxon>Noctuinae</taxon>
        <taxon>Hadenini</taxon>
        <taxon>Mythimna</taxon>
    </lineage>
</organism>
<dbReference type="EMBL" id="CM056790">
    <property type="protein sequence ID" value="KAJ8723181.1"/>
    <property type="molecule type" value="Genomic_DNA"/>
</dbReference>
<proteinExistence type="predicted"/>
<reference evidence="1" key="1">
    <citation type="submission" date="2023-03" db="EMBL/GenBank/DDBJ databases">
        <title>Chromosome-level genomes of two armyworms, Mythimna separata and Mythimna loreyi, provide insights into the biosynthesis and reception of sex pheromones.</title>
        <authorList>
            <person name="Zhao H."/>
        </authorList>
    </citation>
    <scope>NUCLEOTIDE SEQUENCE</scope>
    <source>
        <strain evidence="1">BeijingLab</strain>
    </source>
</reference>
<evidence type="ECO:0000313" key="2">
    <source>
        <dbReference type="Proteomes" id="UP001231649"/>
    </source>
</evidence>
<keyword evidence="2" id="KW-1185">Reference proteome</keyword>
<protein>
    <submittedName>
        <fullName evidence="1">Uncharacterized protein</fullName>
    </submittedName>
</protein>